<sequence length="83" mass="9339">MTAARKHLSHGLLLLLLAPVLLRRQGRNPAETCGLRSPYRRLQDTGRESRGDAPGKRHREVDTPSNGYSHSKAYSICVIPRYD</sequence>
<reference evidence="1 2" key="1">
    <citation type="journal article" date="2020" name="Int. J. Syst. Evol. Microbiol.">
        <title>Alistipes communis sp. nov., Alistipes dispar sp. nov. and Alistipes onderdonkii subsp. vulgaris subsp. nov., isolated from human faeces, and creation of Alistipes onderdonkii subsp. onderdonkii subsp. nov.</title>
        <authorList>
            <person name="Sakamoto M."/>
            <person name="Ikeyama N."/>
            <person name="Ogata Y."/>
            <person name="Suda W."/>
            <person name="Iino T."/>
            <person name="Hattori M."/>
            <person name="Ohkuma M."/>
        </authorList>
    </citation>
    <scope>NUCLEOTIDE SEQUENCE [LARGE SCALE GENOMIC DNA]</scope>
    <source>
        <strain evidence="1 2">5CPYCFAH4</strain>
    </source>
</reference>
<dbReference type="EMBL" id="AP019737">
    <property type="protein sequence ID" value="BBL08742.1"/>
    <property type="molecule type" value="Genomic_DNA"/>
</dbReference>
<name>A0ACA8QVN5_9BACT</name>
<evidence type="ECO:0000313" key="2">
    <source>
        <dbReference type="Proteomes" id="UP000317465"/>
    </source>
</evidence>
<gene>
    <name evidence="1" type="ORF">A5CPYCFAH4_09660</name>
</gene>
<keyword evidence="2" id="KW-1185">Reference proteome</keyword>
<accession>A0ACA8QVN5</accession>
<dbReference type="Proteomes" id="UP000317465">
    <property type="component" value="Chromosome"/>
</dbReference>
<protein>
    <submittedName>
        <fullName evidence="1">Uncharacterized protein</fullName>
    </submittedName>
</protein>
<evidence type="ECO:0000313" key="1">
    <source>
        <dbReference type="EMBL" id="BBL08742.1"/>
    </source>
</evidence>
<proteinExistence type="predicted"/>
<organism evidence="1 2">
    <name type="scientific">Alistipes onderdonkii subsp. vulgaris</name>
    <dbReference type="NCBI Taxonomy" id="2585117"/>
    <lineage>
        <taxon>Bacteria</taxon>
        <taxon>Pseudomonadati</taxon>
        <taxon>Bacteroidota</taxon>
        <taxon>Bacteroidia</taxon>
        <taxon>Bacteroidales</taxon>
        <taxon>Rikenellaceae</taxon>
        <taxon>Alistipes</taxon>
    </lineage>
</organism>